<reference evidence="1" key="1">
    <citation type="submission" date="2021-06" db="EMBL/GenBank/DDBJ databases">
        <authorList>
            <person name="Nardi T."/>
            <person name="Nardi T."/>
        </authorList>
    </citation>
    <scope>NUCLEOTIDE SEQUENCE</scope>
</reference>
<sequence>MDDILVLLIASYCADGSRGEKLLLGDGYIDIANTSARSATISILH</sequence>
<accession>A0A8S4C1Y2</accession>
<name>A0A8S4C1Y2_9ACAR</name>
<dbReference type="Proteomes" id="UP000837675">
    <property type="component" value="Unassembled WGS sequence"/>
</dbReference>
<dbReference type="EMBL" id="CAJVAF010000126">
    <property type="protein sequence ID" value="CAG7590826.1"/>
    <property type="molecule type" value="Genomic_DNA"/>
</dbReference>
<dbReference type="AlphaFoldDB" id="A0A8S4C1Y2"/>
<protein>
    <submittedName>
        <fullName evidence="1">Uncharacterized protein</fullName>
    </submittedName>
</protein>
<evidence type="ECO:0000313" key="2">
    <source>
        <dbReference type="Proteomes" id="UP000837675"/>
    </source>
</evidence>
<comment type="caution">
    <text evidence="1">The sequence shown here is derived from an EMBL/GenBank/DDBJ whole genome shotgun (WGS) entry which is preliminary data.</text>
</comment>
<proteinExistence type="predicted"/>
<keyword evidence="2" id="KW-1185">Reference proteome</keyword>
<evidence type="ECO:0000313" key="1">
    <source>
        <dbReference type="EMBL" id="CAG7590826.1"/>
    </source>
</evidence>
<gene>
    <name evidence="1" type="ORF">MHYMCMPASI_00363</name>
</gene>
<organism evidence="1 2">
    <name type="scientific">Hyalomma marginatum</name>
    <dbReference type="NCBI Taxonomy" id="34627"/>
    <lineage>
        <taxon>Eukaryota</taxon>
        <taxon>Metazoa</taxon>
        <taxon>Ecdysozoa</taxon>
        <taxon>Arthropoda</taxon>
        <taxon>Chelicerata</taxon>
        <taxon>Arachnida</taxon>
        <taxon>Acari</taxon>
        <taxon>Parasitiformes</taxon>
        <taxon>Ixodida</taxon>
        <taxon>Ixodoidea</taxon>
        <taxon>Ixodidae</taxon>
        <taxon>Hyalomminae</taxon>
        <taxon>Hyalomma</taxon>
    </lineage>
</organism>